<dbReference type="InterPro" id="IPR011335">
    <property type="entry name" value="Restrct_endonuc-II-like"/>
</dbReference>
<evidence type="ECO:0000313" key="3">
    <source>
        <dbReference type="Proteomes" id="UP000593818"/>
    </source>
</evidence>
<organism evidence="2 3">
    <name type="scientific">Rhodococcus pyridinivorans</name>
    <dbReference type="NCBI Taxonomy" id="103816"/>
    <lineage>
        <taxon>Bacteria</taxon>
        <taxon>Bacillati</taxon>
        <taxon>Actinomycetota</taxon>
        <taxon>Actinomycetes</taxon>
        <taxon>Mycobacteriales</taxon>
        <taxon>Nocardiaceae</taxon>
        <taxon>Rhodococcus</taxon>
    </lineage>
</organism>
<dbReference type="InterPro" id="IPR011856">
    <property type="entry name" value="tRNA_endonuc-like_dom_sf"/>
</dbReference>
<keyword evidence="2" id="KW-0255">Endonuclease</keyword>
<dbReference type="AlphaFoldDB" id="A0A7M2XW70"/>
<feature type="domain" description="Restriction endonuclease type IV Mrr" evidence="1">
    <location>
        <begin position="7"/>
        <end position="102"/>
    </location>
</feature>
<gene>
    <name evidence="2" type="ORF">INP59_26745</name>
</gene>
<keyword evidence="2" id="KW-0540">Nuclease</keyword>
<dbReference type="Gene3D" id="3.40.1350.10">
    <property type="match status" value="1"/>
</dbReference>
<evidence type="ECO:0000259" key="1">
    <source>
        <dbReference type="Pfam" id="PF04471"/>
    </source>
</evidence>
<keyword evidence="3" id="KW-1185">Reference proteome</keyword>
<dbReference type="InterPro" id="IPR007560">
    <property type="entry name" value="Restrct_endonuc_IV_Mrr"/>
</dbReference>
<dbReference type="GO" id="GO:0003677">
    <property type="term" value="F:DNA binding"/>
    <property type="evidence" value="ECO:0007669"/>
    <property type="project" value="InterPro"/>
</dbReference>
<dbReference type="Pfam" id="PF04471">
    <property type="entry name" value="Mrr_cat"/>
    <property type="match status" value="1"/>
</dbReference>
<evidence type="ECO:0000313" key="2">
    <source>
        <dbReference type="EMBL" id="QOW01975.1"/>
    </source>
</evidence>
<proteinExistence type="predicted"/>
<geneLocation type="plasmid" evidence="2 3">
    <name>pSID</name>
</geneLocation>
<dbReference type="GO" id="GO:0004519">
    <property type="term" value="F:endonuclease activity"/>
    <property type="evidence" value="ECO:0007669"/>
    <property type="project" value="UniProtKB-KW"/>
</dbReference>
<accession>A0A7M2XW70</accession>
<dbReference type="GO" id="GO:0009307">
    <property type="term" value="P:DNA restriction-modification system"/>
    <property type="evidence" value="ECO:0007669"/>
    <property type="project" value="InterPro"/>
</dbReference>
<dbReference type="RefSeq" id="WP_193904236.1">
    <property type="nucleotide sequence ID" value="NZ_CP063453.1"/>
</dbReference>
<keyword evidence="2" id="KW-0378">Hydrolase</keyword>
<dbReference type="Proteomes" id="UP000593818">
    <property type="component" value="Plasmid pSID"/>
</dbReference>
<reference evidence="2 3" key="1">
    <citation type="submission" date="2020-10" db="EMBL/GenBank/DDBJ databases">
        <title>Whole genome sequence of oil-degrading bacteria Rhodococcus pyridinivorans strain 5Ap.</title>
        <authorList>
            <person name="Akhremchuk A.E."/>
            <person name="Valentovich L.N."/>
            <person name="Charniauskaya M.I."/>
            <person name="Bukliarevich H.A."/>
            <person name="Titok M.A."/>
        </authorList>
    </citation>
    <scope>NUCLEOTIDE SEQUENCE [LARGE SCALE GENOMIC DNA]</scope>
    <source>
        <strain evidence="2 3">5Ap</strain>
        <plasmid evidence="2 3">pSID</plasmid>
    </source>
</reference>
<dbReference type="EMBL" id="CP063453">
    <property type="protein sequence ID" value="QOW01975.1"/>
    <property type="molecule type" value="Genomic_DNA"/>
</dbReference>
<protein>
    <submittedName>
        <fullName evidence="2">Restriction endonuclease</fullName>
    </submittedName>
</protein>
<name>A0A7M2XW70_9NOCA</name>
<dbReference type="SUPFAM" id="SSF52980">
    <property type="entry name" value="Restriction endonuclease-like"/>
    <property type="match status" value="1"/>
</dbReference>
<sequence>MPKIVTARDAEQNAASRMREMGFSDAAVTVSGPDGGIDVRAGSAVAQVKLWYRPVGTPELQRLFGARGNQRHLKMLFFAQSGYTRGAISYGDEHEIALFTFDEAGASGHASLPVDGHVRPC</sequence>
<keyword evidence="2" id="KW-0614">Plasmid</keyword>